<organism evidence="1 2">
    <name type="scientific">Caerostris darwini</name>
    <dbReference type="NCBI Taxonomy" id="1538125"/>
    <lineage>
        <taxon>Eukaryota</taxon>
        <taxon>Metazoa</taxon>
        <taxon>Ecdysozoa</taxon>
        <taxon>Arthropoda</taxon>
        <taxon>Chelicerata</taxon>
        <taxon>Arachnida</taxon>
        <taxon>Araneae</taxon>
        <taxon>Araneomorphae</taxon>
        <taxon>Entelegynae</taxon>
        <taxon>Araneoidea</taxon>
        <taxon>Araneidae</taxon>
        <taxon>Caerostris</taxon>
    </lineage>
</organism>
<feature type="non-terminal residue" evidence="1">
    <location>
        <position position="1"/>
    </location>
</feature>
<accession>A0AAV4Q1U7</accession>
<evidence type="ECO:0000313" key="1">
    <source>
        <dbReference type="EMBL" id="GIY02147.1"/>
    </source>
</evidence>
<gene>
    <name evidence="1" type="ORF">CDAR_433991</name>
</gene>
<protein>
    <submittedName>
        <fullName evidence="1">Uncharacterized protein</fullName>
    </submittedName>
</protein>
<dbReference type="Proteomes" id="UP001054837">
    <property type="component" value="Unassembled WGS sequence"/>
</dbReference>
<dbReference type="EMBL" id="BPLQ01003646">
    <property type="protein sequence ID" value="GIY02147.1"/>
    <property type="molecule type" value="Genomic_DNA"/>
</dbReference>
<comment type="caution">
    <text evidence="1">The sequence shown here is derived from an EMBL/GenBank/DDBJ whole genome shotgun (WGS) entry which is preliminary data.</text>
</comment>
<evidence type="ECO:0000313" key="2">
    <source>
        <dbReference type="Proteomes" id="UP001054837"/>
    </source>
</evidence>
<name>A0AAV4Q1U7_9ARAC</name>
<keyword evidence="2" id="KW-1185">Reference proteome</keyword>
<reference evidence="1 2" key="1">
    <citation type="submission" date="2021-06" db="EMBL/GenBank/DDBJ databases">
        <title>Caerostris darwini draft genome.</title>
        <authorList>
            <person name="Kono N."/>
            <person name="Arakawa K."/>
        </authorList>
    </citation>
    <scope>NUCLEOTIDE SEQUENCE [LARGE SCALE GENOMIC DNA]</scope>
</reference>
<proteinExistence type="predicted"/>
<sequence>SKNSMFPDLMRLRFPFNFQETRKWAQNHKCPEGKPSLITTKERFNRVHP</sequence>
<dbReference type="AlphaFoldDB" id="A0AAV4Q1U7"/>